<evidence type="ECO:0000313" key="3">
    <source>
        <dbReference type="Proteomes" id="UP000023464"/>
    </source>
</evidence>
<dbReference type="AlphaFoldDB" id="A0A022PFX8"/>
<sequence>MKAKFFIMTIFFYLMGILFFNNLAYSKNENNFILKKIKEFVYVNGKPHSLSSVYNIETPDGGFSSFYVYFWKKNDAKIYPFVYKDEKERKRSGNDYSRCNVFIVNNRQVAIPIRKFQSGSAEDFEPCLGYNTGYREVKSPGHNINWFIFRVVYEDANLNSHETYEVYFISEKKNKFCYSERITELINKKKMLDINNEIPKWLDFDECGNFVK</sequence>
<evidence type="ECO:0000256" key="1">
    <source>
        <dbReference type="SAM" id="Phobius"/>
    </source>
</evidence>
<comment type="caution">
    <text evidence="2">The sequence shown here is derived from an EMBL/GenBank/DDBJ whole genome shotgun (WGS) entry which is preliminary data.</text>
</comment>
<reference evidence="2 3" key="1">
    <citation type="submission" date="2014-03" db="EMBL/GenBank/DDBJ databases">
        <title>Draft Genome of Photorhabdus luminescens BA1, an Egyptian Isolate.</title>
        <authorList>
            <person name="Ghazal S."/>
            <person name="Hurst S.G.IV."/>
            <person name="Morris K."/>
            <person name="Thomas K."/>
            <person name="Tisa L.S."/>
        </authorList>
    </citation>
    <scope>NUCLEOTIDE SEQUENCE [LARGE SCALE GENOMIC DNA]</scope>
    <source>
        <strain evidence="2 3">BA1</strain>
    </source>
</reference>
<organism evidence="2 3">
    <name type="scientific">Photorhabdus aegyptia</name>
    <dbReference type="NCBI Taxonomy" id="2805098"/>
    <lineage>
        <taxon>Bacteria</taxon>
        <taxon>Pseudomonadati</taxon>
        <taxon>Pseudomonadota</taxon>
        <taxon>Gammaproteobacteria</taxon>
        <taxon>Enterobacterales</taxon>
        <taxon>Morganellaceae</taxon>
        <taxon>Photorhabdus</taxon>
    </lineage>
</organism>
<proteinExistence type="predicted"/>
<name>A0A022PFX8_9GAMM</name>
<dbReference type="Proteomes" id="UP000023464">
    <property type="component" value="Unassembled WGS sequence"/>
</dbReference>
<keyword evidence="3" id="KW-1185">Reference proteome</keyword>
<evidence type="ECO:0000313" key="2">
    <source>
        <dbReference type="EMBL" id="EYU13365.1"/>
    </source>
</evidence>
<accession>A0A022PFX8</accession>
<keyword evidence="1" id="KW-0472">Membrane</keyword>
<keyword evidence="1" id="KW-1133">Transmembrane helix</keyword>
<feature type="transmembrane region" description="Helical" evidence="1">
    <location>
        <begin position="6"/>
        <end position="25"/>
    </location>
</feature>
<dbReference type="PATRIC" id="fig|1393736.3.peg.4235"/>
<protein>
    <submittedName>
        <fullName evidence="2">Uncharacterized protein</fullName>
    </submittedName>
</protein>
<keyword evidence="1" id="KW-0812">Transmembrane</keyword>
<dbReference type="RefSeq" id="WP_036782964.1">
    <property type="nucleotide sequence ID" value="NZ_CAWLTM010000024.1"/>
</dbReference>
<dbReference type="EMBL" id="JFGV01000091">
    <property type="protein sequence ID" value="EYU13365.1"/>
    <property type="molecule type" value="Genomic_DNA"/>
</dbReference>
<gene>
    <name evidence="2" type="ORF">BA1DRAFT_04159</name>
</gene>